<keyword evidence="2" id="KW-1185">Reference proteome</keyword>
<evidence type="ECO:0000313" key="1">
    <source>
        <dbReference type="EMBL" id="AGM06834.1"/>
    </source>
</evidence>
<dbReference type="PATRIC" id="fig|1156913.3.peg.4335"/>
<gene>
    <name evidence="1" type="ORF">AORI_4249</name>
</gene>
<organism evidence="1 2">
    <name type="scientific">Amycolatopsis keratiniphila</name>
    <dbReference type="NCBI Taxonomy" id="129921"/>
    <lineage>
        <taxon>Bacteria</taxon>
        <taxon>Bacillati</taxon>
        <taxon>Actinomycetota</taxon>
        <taxon>Actinomycetes</taxon>
        <taxon>Pseudonocardiales</taxon>
        <taxon>Pseudonocardiaceae</taxon>
        <taxon>Amycolatopsis</taxon>
        <taxon>Amycolatopsis japonica group</taxon>
    </lineage>
</organism>
<sequence length="202" mass="20674">MGAMSENIDLFLFLEPGSDPETDRVVQDLGDAEALLVWVPDGAAAAKVASEAVADGARLMELYRGFDLASAAQVIEAVDGRAAVGVAGYGAPAARPVRDSATVFVGHPSADPAKHRLVREHASGGRTTVVSVPDSPAAVRIARELADAGAGAIEICGGTSLTIARDVAAAVGDRVPVSLVAWPVDSIERAAAYKAEFEAENA</sequence>
<dbReference type="EMBL" id="CP003410">
    <property type="protein sequence ID" value="AGM06834.1"/>
    <property type="molecule type" value="Genomic_DNA"/>
</dbReference>
<evidence type="ECO:0000313" key="2">
    <source>
        <dbReference type="Proteomes" id="UP000013968"/>
    </source>
</evidence>
<proteinExistence type="predicted"/>
<reference evidence="1 2" key="1">
    <citation type="journal article" date="2013" name="BMC Genomics">
        <title>ContigScape: a Cytoscape plugin facilitating microbial genome gap closing.</title>
        <authorList>
            <person name="Tang B."/>
            <person name="Wang Q."/>
            <person name="Yang M."/>
            <person name="Xie F."/>
            <person name="Zhu Y."/>
            <person name="Zhuo Y."/>
            <person name="Wang S."/>
            <person name="Gao H."/>
            <person name="Ding X."/>
            <person name="Zhang L."/>
            <person name="Zhao G."/>
            <person name="Zheng H."/>
        </authorList>
    </citation>
    <scope>NUCLEOTIDE SEQUENCE [LARGE SCALE GENOMIC DNA]</scope>
    <source>
        <strain evidence="1 2">HCCB10007</strain>
    </source>
</reference>
<protein>
    <submittedName>
        <fullName evidence="1">Uncharacterized protein</fullName>
    </submittedName>
</protein>
<dbReference type="Proteomes" id="UP000013968">
    <property type="component" value="Chromosome"/>
</dbReference>
<dbReference type="Pfam" id="PF20116">
    <property type="entry name" value="DUF6506"/>
    <property type="match status" value="2"/>
</dbReference>
<dbReference type="HOGENOM" id="CLU_1352289_0_0_11"/>
<dbReference type="AlphaFoldDB" id="R4STW8"/>
<dbReference type="InterPro" id="IPR045441">
    <property type="entry name" value="DUF6506"/>
</dbReference>
<accession>R4STW8</accession>
<dbReference type="KEGG" id="aoi:AORI_4249"/>
<name>R4STW8_9PSEU</name>